<reference evidence="1" key="2">
    <citation type="journal article" date="2022" name="New Phytol.">
        <title>Evolutionary transition to the ectomycorrhizal habit in the genomes of a hyperdiverse lineage of mushroom-forming fungi.</title>
        <authorList>
            <person name="Looney B."/>
            <person name="Miyauchi S."/>
            <person name="Morin E."/>
            <person name="Drula E."/>
            <person name="Courty P.E."/>
            <person name="Kohler A."/>
            <person name="Kuo A."/>
            <person name="LaButti K."/>
            <person name="Pangilinan J."/>
            <person name="Lipzen A."/>
            <person name="Riley R."/>
            <person name="Andreopoulos W."/>
            <person name="He G."/>
            <person name="Johnson J."/>
            <person name="Nolan M."/>
            <person name="Tritt A."/>
            <person name="Barry K.W."/>
            <person name="Grigoriev I.V."/>
            <person name="Nagy L.G."/>
            <person name="Hibbett D."/>
            <person name="Henrissat B."/>
            <person name="Matheny P.B."/>
            <person name="Labbe J."/>
            <person name="Martin F.M."/>
        </authorList>
    </citation>
    <scope>NUCLEOTIDE SEQUENCE</scope>
    <source>
        <strain evidence="1">EC-137</strain>
    </source>
</reference>
<organism evidence="1 2">
    <name type="scientific">Vararia minispora EC-137</name>
    <dbReference type="NCBI Taxonomy" id="1314806"/>
    <lineage>
        <taxon>Eukaryota</taxon>
        <taxon>Fungi</taxon>
        <taxon>Dikarya</taxon>
        <taxon>Basidiomycota</taxon>
        <taxon>Agaricomycotina</taxon>
        <taxon>Agaricomycetes</taxon>
        <taxon>Russulales</taxon>
        <taxon>Lachnocladiaceae</taxon>
        <taxon>Vararia</taxon>
    </lineage>
</organism>
<dbReference type="EMBL" id="MU273634">
    <property type="protein sequence ID" value="KAI0030212.1"/>
    <property type="molecule type" value="Genomic_DNA"/>
</dbReference>
<accession>A0ACB8QEY5</accession>
<evidence type="ECO:0000313" key="1">
    <source>
        <dbReference type="EMBL" id="KAI0030212.1"/>
    </source>
</evidence>
<comment type="caution">
    <text evidence="1">The sequence shown here is derived from an EMBL/GenBank/DDBJ whole genome shotgun (WGS) entry which is preliminary data.</text>
</comment>
<keyword evidence="2" id="KW-1185">Reference proteome</keyword>
<protein>
    <submittedName>
        <fullName evidence="1">Uncharacterized protein</fullName>
    </submittedName>
</protein>
<proteinExistence type="predicted"/>
<dbReference type="Proteomes" id="UP000814128">
    <property type="component" value="Unassembled WGS sequence"/>
</dbReference>
<sequence>MPFPPSKEAIVSLYRSLLREAKRLPHAYLRQFYYLRAQDEFRRLASTDRGGMQVRKFHRISKELSRLRRANDSVLADFNHILDMAYGRKGPLRYILMKPFLSDPTVPLPPRIIPMMPKSHPPHYTPELSALMGSPFARMTGKTYSEKELHRPPTLPLRSDPRSDDYRIFGPLSKRREVNIRWRFFCGQWKKTYPPLELTALSAEDSPSLALRRGFVLQKMNLLQEVRALASSSSNKPPAPRRQREVFNTDLAASGATSLSFSHTLHLGPTRFMRRRYKQLLGRIPIITRRPSTTQDEVSLTYDISLDPLAIHPSDQRPERCWADVDAVDCAWLAFDEAMTKKTEKL</sequence>
<name>A0ACB8QEY5_9AGAM</name>
<gene>
    <name evidence="1" type="ORF">K488DRAFT_54731</name>
</gene>
<evidence type="ECO:0000313" key="2">
    <source>
        <dbReference type="Proteomes" id="UP000814128"/>
    </source>
</evidence>
<reference evidence="1" key="1">
    <citation type="submission" date="2021-02" db="EMBL/GenBank/DDBJ databases">
        <authorList>
            <consortium name="DOE Joint Genome Institute"/>
            <person name="Ahrendt S."/>
            <person name="Looney B.P."/>
            <person name="Miyauchi S."/>
            <person name="Morin E."/>
            <person name="Drula E."/>
            <person name="Courty P.E."/>
            <person name="Chicoki N."/>
            <person name="Fauchery L."/>
            <person name="Kohler A."/>
            <person name="Kuo A."/>
            <person name="Labutti K."/>
            <person name="Pangilinan J."/>
            <person name="Lipzen A."/>
            <person name="Riley R."/>
            <person name="Andreopoulos W."/>
            <person name="He G."/>
            <person name="Johnson J."/>
            <person name="Barry K.W."/>
            <person name="Grigoriev I.V."/>
            <person name="Nagy L."/>
            <person name="Hibbett D."/>
            <person name="Henrissat B."/>
            <person name="Matheny P.B."/>
            <person name="Labbe J."/>
            <person name="Martin F."/>
        </authorList>
    </citation>
    <scope>NUCLEOTIDE SEQUENCE</scope>
    <source>
        <strain evidence="1">EC-137</strain>
    </source>
</reference>